<dbReference type="SMART" id="SM00212">
    <property type="entry name" value="UBCc"/>
    <property type="match status" value="1"/>
</dbReference>
<feature type="domain" description="UBC core" evidence="7">
    <location>
        <begin position="1"/>
        <end position="150"/>
    </location>
</feature>
<dbReference type="AlphaFoldDB" id="A0AAV8FQ33"/>
<dbReference type="SUPFAM" id="SSF54495">
    <property type="entry name" value="UBC-like"/>
    <property type="match status" value="1"/>
</dbReference>
<evidence type="ECO:0000256" key="3">
    <source>
        <dbReference type="ARBA" id="ARBA00022679"/>
    </source>
</evidence>
<dbReference type="Pfam" id="PF00179">
    <property type="entry name" value="UQ_con"/>
    <property type="match status" value="1"/>
</dbReference>
<keyword evidence="6" id="KW-0067">ATP-binding</keyword>
<dbReference type="InterPro" id="IPR000608">
    <property type="entry name" value="UBC"/>
</dbReference>
<evidence type="ECO:0000256" key="4">
    <source>
        <dbReference type="ARBA" id="ARBA00022741"/>
    </source>
</evidence>
<keyword evidence="4" id="KW-0547">Nucleotide-binding</keyword>
<dbReference type="GO" id="GO:0005524">
    <property type="term" value="F:ATP binding"/>
    <property type="evidence" value="ECO:0007669"/>
    <property type="project" value="UniProtKB-KW"/>
</dbReference>
<evidence type="ECO:0000259" key="7">
    <source>
        <dbReference type="PROSITE" id="PS50127"/>
    </source>
</evidence>
<evidence type="ECO:0000256" key="1">
    <source>
        <dbReference type="ARBA" id="ARBA00000485"/>
    </source>
</evidence>
<comment type="catalytic activity">
    <reaction evidence="1">
        <text>S-ubiquitinyl-[E1 ubiquitin-activating enzyme]-L-cysteine + [E2 ubiquitin-conjugating enzyme]-L-cysteine = [E1 ubiquitin-activating enzyme]-L-cysteine + S-ubiquitinyl-[E2 ubiquitin-conjugating enzyme]-L-cysteine.</text>
        <dbReference type="EC" id="2.3.2.23"/>
    </reaction>
</comment>
<name>A0AAV8FQ33_9POAL</name>
<comment type="caution">
    <text evidence="8">The sequence shown here is derived from an EMBL/GenBank/DDBJ whole genome shotgun (WGS) entry which is preliminary data.</text>
</comment>
<organism evidence="8 9">
    <name type="scientific">Rhynchospora pubera</name>
    <dbReference type="NCBI Taxonomy" id="906938"/>
    <lineage>
        <taxon>Eukaryota</taxon>
        <taxon>Viridiplantae</taxon>
        <taxon>Streptophyta</taxon>
        <taxon>Embryophyta</taxon>
        <taxon>Tracheophyta</taxon>
        <taxon>Spermatophyta</taxon>
        <taxon>Magnoliopsida</taxon>
        <taxon>Liliopsida</taxon>
        <taxon>Poales</taxon>
        <taxon>Cyperaceae</taxon>
        <taxon>Cyperoideae</taxon>
        <taxon>Rhynchosporeae</taxon>
        <taxon>Rhynchospora</taxon>
    </lineage>
</organism>
<keyword evidence="5" id="KW-0833">Ubl conjugation pathway</keyword>
<sequence>MAHKRIQKELDYLQKNPSALCTAGPVGEDLFHWQGTIKGPPDSPYSGGTFFLKIHFPPDYPFKPPKVNFQTKVYHPNINSNGSICSDHFNILKDQWNPALTISKVLHLICSLLTDPVPDCPLVPEISRIYQDKRSRYEETARAWTQKYAMGMCFSRHKFSWIVKFWLIF</sequence>
<dbReference type="Gene3D" id="3.10.110.10">
    <property type="entry name" value="Ubiquitin Conjugating Enzyme"/>
    <property type="match status" value="1"/>
</dbReference>
<accession>A0AAV8FQ33</accession>
<evidence type="ECO:0000313" key="8">
    <source>
        <dbReference type="EMBL" id="KAJ4793839.1"/>
    </source>
</evidence>
<evidence type="ECO:0000256" key="2">
    <source>
        <dbReference type="ARBA" id="ARBA00004906"/>
    </source>
</evidence>
<dbReference type="PROSITE" id="PS50127">
    <property type="entry name" value="UBC_2"/>
    <property type="match status" value="1"/>
</dbReference>
<evidence type="ECO:0000256" key="6">
    <source>
        <dbReference type="ARBA" id="ARBA00022840"/>
    </source>
</evidence>
<proteinExistence type="predicted"/>
<dbReference type="GO" id="GO:0061631">
    <property type="term" value="F:ubiquitin conjugating enzyme activity"/>
    <property type="evidence" value="ECO:0007669"/>
    <property type="project" value="UniProtKB-EC"/>
</dbReference>
<gene>
    <name evidence="8" type="ORF">LUZ62_045085</name>
</gene>
<keyword evidence="3" id="KW-0808">Transferase</keyword>
<dbReference type="Proteomes" id="UP001140206">
    <property type="component" value="Chromosome 2"/>
</dbReference>
<keyword evidence="9" id="KW-1185">Reference proteome</keyword>
<reference evidence="8" key="1">
    <citation type="submission" date="2022-08" db="EMBL/GenBank/DDBJ databases">
        <authorList>
            <person name="Marques A."/>
        </authorList>
    </citation>
    <scope>NUCLEOTIDE SEQUENCE</scope>
    <source>
        <strain evidence="8">RhyPub2mFocal</strain>
        <tissue evidence="8">Leaves</tissue>
    </source>
</reference>
<protein>
    <submittedName>
        <fullName evidence="8">Ubiquitin-conjugating enzyme E2</fullName>
    </submittedName>
</protein>
<dbReference type="EMBL" id="JAMFTS010000002">
    <property type="protein sequence ID" value="KAJ4793839.1"/>
    <property type="molecule type" value="Genomic_DNA"/>
</dbReference>
<comment type="pathway">
    <text evidence="2">Protein modification; protein ubiquitination.</text>
</comment>
<evidence type="ECO:0000313" key="9">
    <source>
        <dbReference type="Proteomes" id="UP001140206"/>
    </source>
</evidence>
<evidence type="ECO:0000256" key="5">
    <source>
        <dbReference type="ARBA" id="ARBA00022786"/>
    </source>
</evidence>
<dbReference type="FunFam" id="3.10.110.10:FF:000101">
    <property type="entry name" value="Ubiquitin-conjugating enzyme E2 D2"/>
    <property type="match status" value="1"/>
</dbReference>
<dbReference type="InterPro" id="IPR016135">
    <property type="entry name" value="UBQ-conjugating_enzyme/RWD"/>
</dbReference>
<dbReference type="PANTHER" id="PTHR24068">
    <property type="entry name" value="UBIQUITIN-CONJUGATING ENZYME E2"/>
    <property type="match status" value="1"/>
</dbReference>